<dbReference type="RefSeq" id="XP_005781757.1">
    <property type="nucleotide sequence ID" value="XM_005781700.1"/>
</dbReference>
<dbReference type="PANTHER" id="PTHR42720">
    <property type="entry name" value="GLYCEROL-3-PHOSPHATE DEHYDROGENASE"/>
    <property type="match status" value="1"/>
</dbReference>
<protein>
    <recommendedName>
        <fullName evidence="3">WW domain-containing protein</fullName>
    </recommendedName>
</protein>
<feature type="region of interest" description="Disordered" evidence="1">
    <location>
        <begin position="837"/>
        <end position="866"/>
    </location>
</feature>
<dbReference type="InterPro" id="IPR041854">
    <property type="entry name" value="BFD-like_2Fe2S-bd_dom_sf"/>
</dbReference>
<name>A0A0D3K0P3_EMIH1</name>
<evidence type="ECO:0000313" key="4">
    <source>
        <dbReference type="EnsemblProtists" id="EOD29328"/>
    </source>
</evidence>
<keyword evidence="2" id="KW-1133">Transmembrane helix</keyword>
<dbReference type="KEGG" id="ehx:EMIHUDRAFT_449865"/>
<dbReference type="CDD" id="cd19946">
    <property type="entry name" value="GlpA-like_Fer2_BFD-like"/>
    <property type="match status" value="1"/>
</dbReference>
<feature type="transmembrane region" description="Helical" evidence="2">
    <location>
        <begin position="48"/>
        <end position="69"/>
    </location>
</feature>
<keyword evidence="5" id="KW-1185">Reference proteome</keyword>
<proteinExistence type="predicted"/>
<dbReference type="Proteomes" id="UP000013827">
    <property type="component" value="Unassembled WGS sequence"/>
</dbReference>
<dbReference type="HOGENOM" id="CLU_325029_0_0_1"/>
<evidence type="ECO:0000259" key="3">
    <source>
        <dbReference type="PROSITE" id="PS50020"/>
    </source>
</evidence>
<dbReference type="SUPFAM" id="SSF51905">
    <property type="entry name" value="FAD/NAD(P)-binding domain"/>
    <property type="match status" value="1"/>
</dbReference>
<evidence type="ECO:0000256" key="1">
    <source>
        <dbReference type="SAM" id="MobiDB-lite"/>
    </source>
</evidence>
<feature type="transmembrane region" description="Helical" evidence="2">
    <location>
        <begin position="161"/>
        <end position="184"/>
    </location>
</feature>
<reference evidence="5" key="1">
    <citation type="journal article" date="2013" name="Nature">
        <title>Pan genome of the phytoplankton Emiliania underpins its global distribution.</title>
        <authorList>
            <person name="Read B.A."/>
            <person name="Kegel J."/>
            <person name="Klute M.J."/>
            <person name="Kuo A."/>
            <person name="Lefebvre S.C."/>
            <person name="Maumus F."/>
            <person name="Mayer C."/>
            <person name="Miller J."/>
            <person name="Monier A."/>
            <person name="Salamov A."/>
            <person name="Young J."/>
            <person name="Aguilar M."/>
            <person name="Claverie J.M."/>
            <person name="Frickenhaus S."/>
            <person name="Gonzalez K."/>
            <person name="Herman E.K."/>
            <person name="Lin Y.C."/>
            <person name="Napier J."/>
            <person name="Ogata H."/>
            <person name="Sarno A.F."/>
            <person name="Shmutz J."/>
            <person name="Schroeder D."/>
            <person name="de Vargas C."/>
            <person name="Verret F."/>
            <person name="von Dassow P."/>
            <person name="Valentin K."/>
            <person name="Van de Peer Y."/>
            <person name="Wheeler G."/>
            <person name="Dacks J.B."/>
            <person name="Delwiche C.F."/>
            <person name="Dyhrman S.T."/>
            <person name="Glockner G."/>
            <person name="John U."/>
            <person name="Richards T."/>
            <person name="Worden A.Z."/>
            <person name="Zhang X."/>
            <person name="Grigoriev I.V."/>
            <person name="Allen A.E."/>
            <person name="Bidle K."/>
            <person name="Borodovsky M."/>
            <person name="Bowler C."/>
            <person name="Brownlee C."/>
            <person name="Cock J.M."/>
            <person name="Elias M."/>
            <person name="Gladyshev V.N."/>
            <person name="Groth M."/>
            <person name="Guda C."/>
            <person name="Hadaegh A."/>
            <person name="Iglesias-Rodriguez M.D."/>
            <person name="Jenkins J."/>
            <person name="Jones B.M."/>
            <person name="Lawson T."/>
            <person name="Leese F."/>
            <person name="Lindquist E."/>
            <person name="Lobanov A."/>
            <person name="Lomsadze A."/>
            <person name="Malik S.B."/>
            <person name="Marsh M.E."/>
            <person name="Mackinder L."/>
            <person name="Mock T."/>
            <person name="Mueller-Roeber B."/>
            <person name="Pagarete A."/>
            <person name="Parker M."/>
            <person name="Probert I."/>
            <person name="Quesneville H."/>
            <person name="Raines C."/>
            <person name="Rensing S.A."/>
            <person name="Riano-Pachon D.M."/>
            <person name="Richier S."/>
            <person name="Rokitta S."/>
            <person name="Shiraiwa Y."/>
            <person name="Soanes D.M."/>
            <person name="van der Giezen M."/>
            <person name="Wahlund T.M."/>
            <person name="Williams B."/>
            <person name="Wilson W."/>
            <person name="Wolfe G."/>
            <person name="Wurch L.L."/>
        </authorList>
    </citation>
    <scope>NUCLEOTIDE SEQUENCE</scope>
</reference>
<dbReference type="Pfam" id="PF01266">
    <property type="entry name" value="DAO"/>
    <property type="match status" value="1"/>
</dbReference>
<keyword evidence="2" id="KW-0812">Transmembrane</keyword>
<dbReference type="CDD" id="cd00201">
    <property type="entry name" value="WW"/>
    <property type="match status" value="1"/>
</dbReference>
<dbReference type="SMART" id="SM00456">
    <property type="entry name" value="WW"/>
    <property type="match status" value="1"/>
</dbReference>
<dbReference type="AlphaFoldDB" id="A0A0D3K0P3"/>
<evidence type="ECO:0000313" key="5">
    <source>
        <dbReference type="Proteomes" id="UP000013827"/>
    </source>
</evidence>
<dbReference type="InterPro" id="IPR001202">
    <property type="entry name" value="WW_dom"/>
</dbReference>
<dbReference type="SUPFAM" id="SSF51045">
    <property type="entry name" value="WW domain"/>
    <property type="match status" value="1"/>
</dbReference>
<dbReference type="PaxDb" id="2903-EOD29328"/>
<feature type="transmembrane region" description="Helical" evidence="2">
    <location>
        <begin position="107"/>
        <end position="125"/>
    </location>
</feature>
<sequence>MLSVSLAPDRYVTAASGGRTPTLLKSGAQTVSSFADESWQTCDRFTGWLVLVQLGLTIVGLMLATLLFFHDSGADHIGAGFPDCFAGWGLWIQHHDSLLSSYELNTLLAPFSLFIFVLLIFRTLYAPHRAECASRHLHRWHEPEPEHDLVQALRLSCVEGALTVALALVMQVQACVCITAAHAVSTTRKRIFPADSEIVVHAVEGATRRLKYGWRQHATSDGRVFFSHTKSGRVQWDPPAELDLAALDTAAGVAVGLKGSTSLQLHTKAFVHVSNDKTHDSYAAQTFINKTIDYLEEQYGEVHGEGGAYVAGHWVPLELCKEKFNIAGGSNEKTPAGPCPRSITRHSSAKPDGSYDVAIIGSGCIGAAVARELSKTTASVVMLEAADDVCQGATKGNSGIVHAGFDDKPGSVRAALCWKGNQLFPQLDSELHFGYQLTGSLLLARGAENGVKNLRIVGEEELRRMEPRLAPGATAALHSPDAGTLIPYEYTIALAENAADNGVEVRTRREVRGIAKDKAAGLFDIQMEHWEPKEFVEATGGGPLSALRKALSAAAPALGRYFGGENEAGPWKDYPQLVKGEQAVDVEAMKVGGSGSRRAMGGVTVARETVRAKYVVNCAGGASDKVARLVGDESFQIKPRLGEYVLLKKSQGDACNHILFPLVPDFETDDAFHSFSGARAKSSRGDWIIERCATEPDLIHAAGIDSPGIAGSPAIALEVVRLLGEAGLDAPADPAFNPSRAAVVVPKRGDEGLVYTPDDKESLNALGVSAAENVVCKCEKVTEAEAIRKRTRAGMGGCQGKPWNYGCECRVAQIIARETEGLPVAEVGRRPWSATSQFPRRWLSDGDKENLKAWSQPPPAEADETARKLEEALPLEVSPVEAAEAEAE</sequence>
<evidence type="ECO:0000256" key="2">
    <source>
        <dbReference type="SAM" id="Phobius"/>
    </source>
</evidence>
<dbReference type="Gene3D" id="1.10.10.1100">
    <property type="entry name" value="BFD-like [2Fe-2S]-binding domain"/>
    <property type="match status" value="1"/>
</dbReference>
<dbReference type="Gene3D" id="3.50.50.60">
    <property type="entry name" value="FAD/NAD(P)-binding domain"/>
    <property type="match status" value="3"/>
</dbReference>
<dbReference type="PROSITE" id="PS50020">
    <property type="entry name" value="WW_DOMAIN_2"/>
    <property type="match status" value="1"/>
</dbReference>
<dbReference type="EnsemblProtists" id="EOD29328">
    <property type="protein sequence ID" value="EOD29328"/>
    <property type="gene ID" value="EMIHUDRAFT_449865"/>
</dbReference>
<dbReference type="InterPro" id="IPR052745">
    <property type="entry name" value="G3P_Oxidase/Oxidoreductase"/>
</dbReference>
<dbReference type="InterPro" id="IPR036188">
    <property type="entry name" value="FAD/NAD-bd_sf"/>
</dbReference>
<accession>A0A0D3K0P3</accession>
<keyword evidence="2" id="KW-0472">Membrane</keyword>
<dbReference type="InterPro" id="IPR006076">
    <property type="entry name" value="FAD-dep_OxRdtase"/>
</dbReference>
<dbReference type="Gene3D" id="3.30.9.10">
    <property type="entry name" value="D-Amino Acid Oxidase, subunit A, domain 2"/>
    <property type="match status" value="2"/>
</dbReference>
<organism evidence="4 5">
    <name type="scientific">Emiliania huxleyi (strain CCMP1516)</name>
    <dbReference type="NCBI Taxonomy" id="280463"/>
    <lineage>
        <taxon>Eukaryota</taxon>
        <taxon>Haptista</taxon>
        <taxon>Haptophyta</taxon>
        <taxon>Prymnesiophyceae</taxon>
        <taxon>Isochrysidales</taxon>
        <taxon>Noelaerhabdaceae</taxon>
        <taxon>Emiliania</taxon>
    </lineage>
</organism>
<dbReference type="eggNOG" id="KOG2665">
    <property type="taxonomic scope" value="Eukaryota"/>
</dbReference>
<reference evidence="4" key="2">
    <citation type="submission" date="2024-10" db="UniProtKB">
        <authorList>
            <consortium name="EnsemblProtists"/>
        </authorList>
    </citation>
    <scope>IDENTIFICATION</scope>
</reference>
<dbReference type="PANTHER" id="PTHR42720:SF1">
    <property type="entry name" value="GLYCEROL 3-PHOSPHATE OXIDASE"/>
    <property type="match status" value="1"/>
</dbReference>
<dbReference type="GeneID" id="19046677"/>
<feature type="domain" description="WW" evidence="3">
    <location>
        <begin position="208"/>
        <end position="241"/>
    </location>
</feature>
<dbReference type="STRING" id="2903.R1D1W7"/>
<dbReference type="Gene3D" id="2.20.70.10">
    <property type="match status" value="1"/>
</dbReference>
<dbReference type="InterPro" id="IPR036020">
    <property type="entry name" value="WW_dom_sf"/>
</dbReference>
<feature type="compositionally biased region" description="Basic and acidic residues" evidence="1">
    <location>
        <begin position="842"/>
        <end position="851"/>
    </location>
</feature>